<dbReference type="Proteomes" id="UP000176938">
    <property type="component" value="Unassembled WGS sequence"/>
</dbReference>
<protein>
    <submittedName>
        <fullName evidence="1">Uncharacterized protein</fullName>
    </submittedName>
</protein>
<accession>A0A1F4RIY0</accession>
<proteinExistence type="predicted"/>
<organism evidence="1 2">
    <name type="scientific">candidate division WOR-1 bacterium RIFCSPLOWO2_02_FULL_46_20</name>
    <dbReference type="NCBI Taxonomy" id="1802567"/>
    <lineage>
        <taxon>Bacteria</taxon>
        <taxon>Bacillati</taxon>
        <taxon>Saganbacteria</taxon>
    </lineage>
</organism>
<evidence type="ECO:0000313" key="1">
    <source>
        <dbReference type="EMBL" id="OGC07443.1"/>
    </source>
</evidence>
<name>A0A1F4RIY0_UNCSA</name>
<dbReference type="EMBL" id="METP01000004">
    <property type="protein sequence ID" value="OGC07443.1"/>
    <property type="molecule type" value="Genomic_DNA"/>
</dbReference>
<comment type="caution">
    <text evidence="1">The sequence shown here is derived from an EMBL/GenBank/DDBJ whole genome shotgun (WGS) entry which is preliminary data.</text>
</comment>
<reference evidence="1 2" key="1">
    <citation type="journal article" date="2016" name="Nat. Commun.">
        <title>Thousands of microbial genomes shed light on interconnected biogeochemical processes in an aquifer system.</title>
        <authorList>
            <person name="Anantharaman K."/>
            <person name="Brown C.T."/>
            <person name="Hug L.A."/>
            <person name="Sharon I."/>
            <person name="Castelle C.J."/>
            <person name="Probst A.J."/>
            <person name="Thomas B.C."/>
            <person name="Singh A."/>
            <person name="Wilkins M.J."/>
            <person name="Karaoz U."/>
            <person name="Brodie E.L."/>
            <person name="Williams K.H."/>
            <person name="Hubbard S.S."/>
            <person name="Banfield J.F."/>
        </authorList>
    </citation>
    <scope>NUCLEOTIDE SEQUENCE [LARGE SCALE GENOMIC DNA]</scope>
</reference>
<sequence length="539" mass="60030">MGINSIVDQAASQQMSVALSQGAANDLQNIVEKTLDKKLAGRSQVQRVLEAKNDKEVAKGVLLDLVNKMGTTGIKLNPENFTLKIQNNAKNAYDLFLNGEEDFSDSVDIRNLGFAVSGVKDAMNKRGSGSGRGMDELIDTGKIKAAIEEYSVVLVQFLVAGGSELKKKLEQLEASLRSDGLSESDLHSLRQNIKTSVRGALAAQLKEGLLKRLTSNPKSFDWNMASKEITDLCKSIEGDKKLGGFDFGGHKGNLQGVMDSENRKARAELKSFVGEELEKSLVARHLGSEKASDEIDQLIKLGKKLDFNFEGFVNNFQNKRDALGFQQAPYFGPNLNADTQSGQKRDHEEMTGYEFTQDDEKEILINQLRALYMQRALRGNWRTKVMTAFKIKKLTNGLIKLGVNFGDFENIEKEGTVLASFNAMEMLREALYERATLYEMAGPAKRLLEKRIKGVMKNLQRLGVELTAGQFNQLRDEANHKMFDTTIEELARVRIIQKTTSLPGLQKKERLLVKLLERLKEESGIQKEILNTSAIKEGA</sequence>
<dbReference type="AlphaFoldDB" id="A0A1F4RIY0"/>
<evidence type="ECO:0000313" key="2">
    <source>
        <dbReference type="Proteomes" id="UP000176938"/>
    </source>
</evidence>
<gene>
    <name evidence="1" type="ORF">A3H38_06440</name>
</gene>